<reference evidence="11 12" key="2">
    <citation type="submission" date="2010-03" db="EMBL/GenBank/DDBJ databases">
        <authorList>
            <person name="Pajon A."/>
        </authorList>
    </citation>
    <scope>NUCLEOTIDE SEQUENCE [LARGE SCALE GENOMIC DNA]</scope>
    <source>
        <strain evidence="11 12">XB6B4</strain>
    </source>
</reference>
<dbReference type="Gene3D" id="3.40.50.1000">
    <property type="entry name" value="HAD superfamily/HAD-like"/>
    <property type="match status" value="1"/>
</dbReference>
<keyword evidence="10" id="KW-0460">Magnesium</keyword>
<evidence type="ECO:0000256" key="8">
    <source>
        <dbReference type="ARBA" id="ARBA00022723"/>
    </source>
</evidence>
<evidence type="ECO:0000256" key="4">
    <source>
        <dbReference type="ARBA" id="ARBA00005893"/>
    </source>
</evidence>
<sequence length="402" mass="44988">MKWRQEMNVAFIPVRGGSKSIPLKNIKPMCGKPLVYWTVAAACGCAKIDKVYVATDSEKIRETLLEVKQQEKNEAFQKLEVIGRSAESASDTASTEFAMLEFANEHAFDHIVLIQATSPLLTAEDLDRGFALYEEADTDSVLSVVRQKRFNWKVAKDGTAQALNYDYFHRPRRQEFDGYCVENGAFYITSKERLCETGNRISGKVKAVEMSEDTFFEIDEPSDWQIIEKMLERRLHGAQEKTDQDEKKAIKMFLTDCDGCLTDGGMYYSENGDELKKFSTLDGLGMRLMREKGILCGIVTGENTKLVARRAEKLHLDILKMGIKDKLSVVKELCGQYGISLQEVAYVGDDINDKELLAAVGFSASVPGAMDEVKEIVAYVTKRQGGSGAVREVIECILSGRK</sequence>
<comment type="cofactor">
    <cofactor evidence="2">
        <name>Mg(2+)</name>
        <dbReference type="ChEBI" id="CHEBI:18420"/>
    </cofactor>
</comment>
<keyword evidence="9 11" id="KW-0378">Hydrolase</keyword>
<dbReference type="SFLD" id="SFLDS00003">
    <property type="entry name" value="Haloacid_Dehalogenase"/>
    <property type="match status" value="1"/>
</dbReference>
<dbReference type="InterPro" id="IPR036412">
    <property type="entry name" value="HAD-like_sf"/>
</dbReference>
<organism evidence="11 12">
    <name type="scientific">Roseburia intestinalis XB6B4</name>
    <dbReference type="NCBI Taxonomy" id="718255"/>
    <lineage>
        <taxon>Bacteria</taxon>
        <taxon>Bacillati</taxon>
        <taxon>Bacillota</taxon>
        <taxon>Clostridia</taxon>
        <taxon>Lachnospirales</taxon>
        <taxon>Lachnospiraceae</taxon>
        <taxon>Roseburia</taxon>
    </lineage>
</organism>
<dbReference type="GO" id="GO:0016788">
    <property type="term" value="F:hydrolase activity, acting on ester bonds"/>
    <property type="evidence" value="ECO:0007669"/>
    <property type="project" value="InterPro"/>
</dbReference>
<evidence type="ECO:0000313" key="12">
    <source>
        <dbReference type="Proteomes" id="UP000008953"/>
    </source>
</evidence>
<reference evidence="11 12" key="1">
    <citation type="submission" date="2010-03" db="EMBL/GenBank/DDBJ databases">
        <title>The genome sequence of Roseburia intestinalis XB6B4.</title>
        <authorList>
            <consortium name="metaHIT consortium -- http://www.metahit.eu/"/>
            <person name="Pajon A."/>
            <person name="Turner K."/>
            <person name="Parkhill J."/>
            <person name="Bernalier A."/>
        </authorList>
    </citation>
    <scope>NUCLEOTIDE SEQUENCE [LARGE SCALE GENOMIC DNA]</scope>
    <source>
        <strain evidence="11 12">XB6B4</strain>
    </source>
</reference>
<comment type="catalytic activity">
    <reaction evidence="1">
        <text>an N-acylneuraminate + CTP = a CMP-N-acyl-beta-neuraminate + diphosphate</text>
        <dbReference type="Rhea" id="RHEA:11344"/>
        <dbReference type="ChEBI" id="CHEBI:33019"/>
        <dbReference type="ChEBI" id="CHEBI:37563"/>
        <dbReference type="ChEBI" id="CHEBI:60073"/>
        <dbReference type="ChEBI" id="CHEBI:68671"/>
        <dbReference type="EC" id="2.7.7.43"/>
    </reaction>
</comment>
<protein>
    <recommendedName>
        <fullName evidence="7">N-acylneuraminate cytidylyltransferase</fullName>
        <ecNumber evidence="7">2.7.7.43</ecNumber>
    </recommendedName>
</protein>
<keyword evidence="8" id="KW-0479">Metal-binding</keyword>
<evidence type="ECO:0000256" key="7">
    <source>
        <dbReference type="ARBA" id="ARBA00012491"/>
    </source>
</evidence>
<comment type="subunit">
    <text evidence="6">Homotetramer.</text>
</comment>
<dbReference type="InterPro" id="IPR010023">
    <property type="entry name" value="KdsC_fam"/>
</dbReference>
<evidence type="ECO:0000256" key="1">
    <source>
        <dbReference type="ARBA" id="ARBA00001862"/>
    </source>
</evidence>
<dbReference type="SUPFAM" id="SSF56784">
    <property type="entry name" value="HAD-like"/>
    <property type="match status" value="1"/>
</dbReference>
<dbReference type="Gene3D" id="3.90.550.10">
    <property type="entry name" value="Spore Coat Polysaccharide Biosynthesis Protein SpsA, Chain A"/>
    <property type="match status" value="1"/>
</dbReference>
<evidence type="ECO:0000256" key="6">
    <source>
        <dbReference type="ARBA" id="ARBA00011881"/>
    </source>
</evidence>
<dbReference type="EMBL" id="FP929050">
    <property type="protein sequence ID" value="CBL12530.1"/>
    <property type="molecule type" value="Genomic_DNA"/>
</dbReference>
<evidence type="ECO:0000256" key="5">
    <source>
        <dbReference type="ARBA" id="ARBA00010726"/>
    </source>
</evidence>
<proteinExistence type="inferred from homology"/>
<dbReference type="AlphaFoldDB" id="D4KYU0"/>
<dbReference type="Pfam" id="PF08282">
    <property type="entry name" value="Hydrolase_3"/>
    <property type="match status" value="1"/>
</dbReference>
<dbReference type="CDD" id="cd01630">
    <property type="entry name" value="HAD_KDO-like"/>
    <property type="match status" value="1"/>
</dbReference>
<evidence type="ECO:0000256" key="2">
    <source>
        <dbReference type="ARBA" id="ARBA00001946"/>
    </source>
</evidence>
<dbReference type="GO" id="GO:0006054">
    <property type="term" value="P:N-acetylneuraminate metabolic process"/>
    <property type="evidence" value="ECO:0007669"/>
    <property type="project" value="UniProtKB-UniPathway"/>
</dbReference>
<gene>
    <name evidence="11" type="ORF">RO1_19880</name>
</gene>
<keyword evidence="11" id="KW-0548">Nucleotidyltransferase</keyword>
<dbReference type="SUPFAM" id="SSF53448">
    <property type="entry name" value="Nucleotide-diphospho-sugar transferases"/>
    <property type="match status" value="1"/>
</dbReference>
<name>D4KYU0_9FIRM</name>
<dbReference type="InterPro" id="IPR029044">
    <property type="entry name" value="Nucleotide-diphossugar_trans"/>
</dbReference>
<dbReference type="CDD" id="cd02513">
    <property type="entry name" value="CMP-NeuAc_Synthase"/>
    <property type="match status" value="1"/>
</dbReference>
<comment type="similarity">
    <text evidence="5">Belongs to the CMP-NeuNAc synthase family.</text>
</comment>
<dbReference type="PANTHER" id="PTHR21485">
    <property type="entry name" value="HAD SUPERFAMILY MEMBERS CMAS AND KDSC"/>
    <property type="match status" value="1"/>
</dbReference>
<evidence type="ECO:0000256" key="3">
    <source>
        <dbReference type="ARBA" id="ARBA00005141"/>
    </source>
</evidence>
<dbReference type="InterPro" id="IPR003329">
    <property type="entry name" value="Cytidylyl_trans"/>
</dbReference>
<dbReference type="HOGENOM" id="CLU_042930_0_2_9"/>
<dbReference type="UniPathway" id="UPA00628"/>
<dbReference type="FunFam" id="3.40.50.1000:FF:000029">
    <property type="entry name" value="3-deoxy-D-manno-octulosonate 8-phosphate phosphatase KdsC"/>
    <property type="match status" value="1"/>
</dbReference>
<dbReference type="SFLD" id="SFLDG01136">
    <property type="entry name" value="C1.6:_Phosphoserine_Phosphatas"/>
    <property type="match status" value="1"/>
</dbReference>
<dbReference type="EC" id="2.7.7.43" evidence="7"/>
<dbReference type="PANTHER" id="PTHR21485:SF3">
    <property type="entry name" value="N-ACYLNEURAMINATE CYTIDYLYLTRANSFERASE"/>
    <property type="match status" value="1"/>
</dbReference>
<dbReference type="SFLD" id="SFLDG01138">
    <property type="entry name" value="C1.6.2:_Deoxy-d-mannose-octulo"/>
    <property type="match status" value="1"/>
</dbReference>
<dbReference type="InterPro" id="IPR023214">
    <property type="entry name" value="HAD_sf"/>
</dbReference>
<dbReference type="Proteomes" id="UP000008953">
    <property type="component" value="Chromosome"/>
</dbReference>
<evidence type="ECO:0000256" key="9">
    <source>
        <dbReference type="ARBA" id="ARBA00022801"/>
    </source>
</evidence>
<keyword evidence="11" id="KW-0808">Transferase</keyword>
<accession>D4KYU0</accession>
<evidence type="ECO:0000313" key="11">
    <source>
        <dbReference type="EMBL" id="CBL12530.1"/>
    </source>
</evidence>
<dbReference type="GO" id="GO:0046872">
    <property type="term" value="F:metal ion binding"/>
    <property type="evidence" value="ECO:0007669"/>
    <property type="project" value="UniProtKB-KW"/>
</dbReference>
<comment type="similarity">
    <text evidence="4">Belongs to the KdsC family.</text>
</comment>
<dbReference type="PATRIC" id="fig|718255.3.peg.3163"/>
<dbReference type="NCBIfam" id="TIGR01670">
    <property type="entry name" value="KdsC-phosphatas"/>
    <property type="match status" value="1"/>
</dbReference>
<dbReference type="Pfam" id="PF02348">
    <property type="entry name" value="CTP_transf_3"/>
    <property type="match status" value="1"/>
</dbReference>
<evidence type="ECO:0000256" key="10">
    <source>
        <dbReference type="ARBA" id="ARBA00022842"/>
    </source>
</evidence>
<dbReference type="KEGG" id="rix:RO1_19880"/>
<dbReference type="GO" id="GO:0008781">
    <property type="term" value="F:N-acylneuraminate cytidylyltransferase activity"/>
    <property type="evidence" value="ECO:0007669"/>
    <property type="project" value="UniProtKB-EC"/>
</dbReference>
<comment type="pathway">
    <text evidence="3">Amino-sugar metabolism; N-acetylneuraminate metabolism.</text>
</comment>
<dbReference type="InterPro" id="IPR050793">
    <property type="entry name" value="CMP-NeuNAc_synthase"/>
</dbReference>